<evidence type="ECO:0000313" key="2">
    <source>
        <dbReference type="EnsemblMetazoa" id="Aqu2.1.18214_001"/>
    </source>
</evidence>
<feature type="domain" description="P2X purinoreceptor 7 intracellular" evidence="1">
    <location>
        <begin position="13"/>
        <end position="54"/>
    </location>
</feature>
<dbReference type="OrthoDB" id="10066060at2759"/>
<dbReference type="InterPro" id="IPR046815">
    <property type="entry name" value="P2RX7_C"/>
</dbReference>
<dbReference type="EnsemblMetazoa" id="Aqu2.1.18214_001">
    <property type="protein sequence ID" value="Aqu2.1.18214_001"/>
    <property type="gene ID" value="Aqu2.1.18214"/>
</dbReference>
<accession>A0A1X7TTK9</accession>
<dbReference type="PANTHER" id="PTHR36981">
    <property type="entry name" value="ZGC:195170"/>
    <property type="match status" value="1"/>
</dbReference>
<dbReference type="Pfam" id="PF20478">
    <property type="entry name" value="P2RX7_C"/>
    <property type="match status" value="1"/>
</dbReference>
<protein>
    <recommendedName>
        <fullName evidence="1">P2X purinoreceptor 7 intracellular domain-containing protein</fullName>
    </recommendedName>
</protein>
<dbReference type="AlphaFoldDB" id="A0A1X7TTK9"/>
<dbReference type="PANTHER" id="PTHR36981:SF3">
    <property type="entry name" value="UBIQUITIN-LIKE PROTEASE FAMILY PROFILE DOMAIN-CONTAINING PROTEIN"/>
    <property type="match status" value="1"/>
</dbReference>
<organism evidence="2">
    <name type="scientific">Amphimedon queenslandica</name>
    <name type="common">Sponge</name>
    <dbReference type="NCBI Taxonomy" id="400682"/>
    <lineage>
        <taxon>Eukaryota</taxon>
        <taxon>Metazoa</taxon>
        <taxon>Porifera</taxon>
        <taxon>Demospongiae</taxon>
        <taxon>Heteroscleromorpha</taxon>
        <taxon>Haplosclerida</taxon>
        <taxon>Niphatidae</taxon>
        <taxon>Amphimedon</taxon>
    </lineage>
</organism>
<sequence length="56" mass="6695">RYDIRAETISYSPESFRKAAYRQYILWKYQKLGCGNRQVCPSCVVNCIRVWYPSLN</sequence>
<reference evidence="2" key="1">
    <citation type="submission" date="2017-05" db="UniProtKB">
        <authorList>
            <consortium name="EnsemblMetazoa"/>
        </authorList>
    </citation>
    <scope>IDENTIFICATION</scope>
</reference>
<proteinExistence type="predicted"/>
<evidence type="ECO:0000259" key="1">
    <source>
        <dbReference type="Pfam" id="PF20478"/>
    </source>
</evidence>
<name>A0A1X7TTK9_AMPQE</name>
<dbReference type="InParanoid" id="A0A1X7TTK9"/>